<dbReference type="PANTHER" id="PTHR43528">
    <property type="entry name" value="ALPHA-KETOGLUTARATE PERMEASE"/>
    <property type="match status" value="1"/>
</dbReference>
<evidence type="ECO:0000259" key="9">
    <source>
        <dbReference type="PROSITE" id="PS50850"/>
    </source>
</evidence>
<accession>A0A511BPX6</accession>
<dbReference type="Pfam" id="PF00083">
    <property type="entry name" value="Sugar_tr"/>
    <property type="match status" value="1"/>
</dbReference>
<gene>
    <name evidence="10" type="ORF">SSA02_15540</name>
</gene>
<keyword evidence="4 8" id="KW-0812">Transmembrane</keyword>
<dbReference type="AlphaFoldDB" id="A0A511BPX6"/>
<dbReference type="InterPro" id="IPR020846">
    <property type="entry name" value="MFS_dom"/>
</dbReference>
<feature type="transmembrane region" description="Helical" evidence="8">
    <location>
        <begin position="328"/>
        <end position="348"/>
    </location>
</feature>
<evidence type="ECO:0000313" key="11">
    <source>
        <dbReference type="Proteomes" id="UP000321405"/>
    </source>
</evidence>
<evidence type="ECO:0000256" key="6">
    <source>
        <dbReference type="ARBA" id="ARBA00022989"/>
    </source>
</evidence>
<evidence type="ECO:0000256" key="2">
    <source>
        <dbReference type="ARBA" id="ARBA00022448"/>
    </source>
</evidence>
<dbReference type="InterPro" id="IPR005828">
    <property type="entry name" value="MFS_sugar_transport-like"/>
</dbReference>
<dbReference type="InterPro" id="IPR036259">
    <property type="entry name" value="MFS_trans_sf"/>
</dbReference>
<dbReference type="GO" id="GO:0015293">
    <property type="term" value="F:symporter activity"/>
    <property type="evidence" value="ECO:0007669"/>
    <property type="project" value="UniProtKB-KW"/>
</dbReference>
<comment type="subcellular location">
    <subcellularLocation>
        <location evidence="1">Cell membrane</location>
        <topology evidence="1">Multi-pass membrane protein</topology>
    </subcellularLocation>
</comment>
<dbReference type="OrthoDB" id="9783227at2"/>
<proteinExistence type="predicted"/>
<dbReference type="Proteomes" id="UP000321405">
    <property type="component" value="Unassembled WGS sequence"/>
</dbReference>
<feature type="transmembrane region" description="Helical" evidence="8">
    <location>
        <begin position="391"/>
        <end position="411"/>
    </location>
</feature>
<evidence type="ECO:0000313" key="10">
    <source>
        <dbReference type="EMBL" id="GEL02391.1"/>
    </source>
</evidence>
<feature type="transmembrane region" description="Helical" evidence="8">
    <location>
        <begin position="55"/>
        <end position="77"/>
    </location>
</feature>
<keyword evidence="11" id="KW-1185">Reference proteome</keyword>
<dbReference type="Gene3D" id="1.20.1250.20">
    <property type="entry name" value="MFS general substrate transporter like domains"/>
    <property type="match status" value="1"/>
</dbReference>
<evidence type="ECO:0000256" key="8">
    <source>
        <dbReference type="SAM" id="Phobius"/>
    </source>
</evidence>
<dbReference type="GO" id="GO:0005886">
    <property type="term" value="C:plasma membrane"/>
    <property type="evidence" value="ECO:0007669"/>
    <property type="project" value="UniProtKB-SubCell"/>
</dbReference>
<dbReference type="RefSeq" id="WP_147093484.1">
    <property type="nucleotide sequence ID" value="NZ_BJVC01000003.1"/>
</dbReference>
<comment type="caution">
    <text evidence="10">The sequence shown here is derived from an EMBL/GenBank/DDBJ whole genome shotgun (WGS) entry which is preliminary data.</text>
</comment>
<feature type="transmembrane region" description="Helical" evidence="8">
    <location>
        <begin position="185"/>
        <end position="204"/>
    </location>
</feature>
<feature type="transmembrane region" description="Helical" evidence="8">
    <location>
        <begin position="12"/>
        <end position="35"/>
    </location>
</feature>
<keyword evidence="5" id="KW-0769">Symport</keyword>
<evidence type="ECO:0000256" key="7">
    <source>
        <dbReference type="ARBA" id="ARBA00023136"/>
    </source>
</evidence>
<reference evidence="10 11" key="1">
    <citation type="submission" date="2019-07" db="EMBL/GenBank/DDBJ databases">
        <title>Whole genome shotgun sequence of Swaminathania salitolerans NBRC 104436.</title>
        <authorList>
            <person name="Hosoyama A."/>
            <person name="Uohara A."/>
            <person name="Ohji S."/>
            <person name="Ichikawa N."/>
        </authorList>
    </citation>
    <scope>NUCLEOTIDE SEQUENCE [LARGE SCALE GENOMIC DNA]</scope>
    <source>
        <strain evidence="10 11">NBRC 104436</strain>
    </source>
</reference>
<evidence type="ECO:0000256" key="1">
    <source>
        <dbReference type="ARBA" id="ARBA00004651"/>
    </source>
</evidence>
<feature type="transmembrane region" description="Helical" evidence="8">
    <location>
        <begin position="298"/>
        <end position="316"/>
    </location>
</feature>
<feature type="transmembrane region" description="Helical" evidence="8">
    <location>
        <begin position="224"/>
        <end position="246"/>
    </location>
</feature>
<feature type="transmembrane region" description="Helical" evidence="8">
    <location>
        <begin position="266"/>
        <end position="286"/>
    </location>
</feature>
<feature type="transmembrane region" description="Helical" evidence="8">
    <location>
        <begin position="360"/>
        <end position="385"/>
    </location>
</feature>
<feature type="transmembrane region" description="Helical" evidence="8">
    <location>
        <begin position="160"/>
        <end position="179"/>
    </location>
</feature>
<dbReference type="PANTHER" id="PTHR43528:SF3">
    <property type="entry name" value="CITRATE-PROTON SYMPORTER"/>
    <property type="match status" value="1"/>
</dbReference>
<keyword evidence="3" id="KW-1003">Cell membrane</keyword>
<dbReference type="PROSITE" id="PS50850">
    <property type="entry name" value="MFS"/>
    <property type="match status" value="1"/>
</dbReference>
<protein>
    <submittedName>
        <fullName evidence="10">MFS transporter</fullName>
    </submittedName>
</protein>
<feature type="transmembrane region" description="Helical" evidence="8">
    <location>
        <begin position="84"/>
        <end position="102"/>
    </location>
</feature>
<name>A0A511BPX6_9PROT</name>
<keyword evidence="6 8" id="KW-1133">Transmembrane helix</keyword>
<dbReference type="SUPFAM" id="SSF103473">
    <property type="entry name" value="MFS general substrate transporter"/>
    <property type="match status" value="1"/>
</dbReference>
<evidence type="ECO:0000256" key="4">
    <source>
        <dbReference type="ARBA" id="ARBA00022692"/>
    </source>
</evidence>
<dbReference type="InterPro" id="IPR051084">
    <property type="entry name" value="H+-coupled_symporters"/>
</dbReference>
<feature type="domain" description="Major facilitator superfamily (MFS) profile" evidence="9">
    <location>
        <begin position="13"/>
        <end position="416"/>
    </location>
</feature>
<dbReference type="EMBL" id="BJVC01000003">
    <property type="protein sequence ID" value="GEL02391.1"/>
    <property type="molecule type" value="Genomic_DNA"/>
</dbReference>
<keyword evidence="2" id="KW-0813">Transport</keyword>
<organism evidence="10 11">
    <name type="scientific">Swaminathania salitolerans</name>
    <dbReference type="NCBI Taxonomy" id="182838"/>
    <lineage>
        <taxon>Bacteria</taxon>
        <taxon>Pseudomonadati</taxon>
        <taxon>Pseudomonadota</taxon>
        <taxon>Alphaproteobacteria</taxon>
        <taxon>Acetobacterales</taxon>
        <taxon>Acetobacteraceae</taxon>
        <taxon>Swaminathania</taxon>
    </lineage>
</organism>
<evidence type="ECO:0000256" key="3">
    <source>
        <dbReference type="ARBA" id="ARBA00022475"/>
    </source>
</evidence>
<sequence length="438" mass="46841">MTGTDTDRKRRRVILAACIGNFLEFYNFMAYAFFAPMIAKAFFPDSVGLAGLFDALITFGAGFVLRPLGAFCVGLYARRFGHQAALILTFAIMAAGSLLLAVTPPTRIMGVGAAALIVLARMLQGFSDGGEVGPATALLYDSAPPGKGGIVSVMQYVTQLLGMGVAVIFGLILSLILSPEALYSWGWRLPFVGGIAILPFGFWLRRGLASHAHHAAPPPFSVTLGLLFVPRTLLIFLLIVFGTITNYLRAFGVSYAVTVLHLPPDIAMSAMAVGLLCGIVAVAAGMRIASRHPDPVRFVIWISIIGTPLSVAYYALSLMYPGLWTQIGLNATIFLSSGLLIAPVWRLLFDAIPDHSRAFVFGLVYAVAVSVFGGLTQPVTVLLIARFHDPMVPAWMIGGLTPLTLFTYLALRRLVAPAADRYPVPHPATAHPATDHTA</sequence>
<keyword evidence="7 8" id="KW-0472">Membrane</keyword>
<evidence type="ECO:0000256" key="5">
    <source>
        <dbReference type="ARBA" id="ARBA00022847"/>
    </source>
</evidence>